<sequence length="480" mass="55406">MDPRGRQVSVERWGVYELALDGPAAGNPYRDVPLRAEFQHRNRVVPVDGFYDGAGCYRIRFMPDAEGEWRYVTRSTASQLDGRRGTFTCTPPAPGNHGPVRVAGPRTFAYADGTRYLPLGTTCYHWNHLDDLDREEETLRVLADAPFTKVRMCLLPTGGMDPPRLAFAGDSPETLDTTRFNPAFWRHFERRLRDLLALGIEADVILFHPYDEGRWCLDRMSPEEDRFLLRYAMARLAAYRHVWWSLSNEYDFNTHKTVADWDDLGRFVQRHDPYQRLRSIHNGTRMYTYERIYDFGRRWITHQSIQHWDARLTARWRDACPKPVVIDEIGYEGTAERRWGNLTGRTLLRQLWHAAVEGGYVTHGEAYPDAGRDGTTWISRGGRLHGESVPRIAFLRRVLEEAPADLVAARREGTYRLEFTGAAQPAYRDVELPDGGDYRIELIDTWNMTAAELPDGPHRGRVRVELKGRTDMALRIRRVA</sequence>
<keyword evidence="5" id="KW-1185">Reference proteome</keyword>
<dbReference type="AlphaFoldDB" id="A0A6G4U7N7"/>
<reference evidence="4 5" key="1">
    <citation type="submission" date="2020-02" db="EMBL/GenBank/DDBJ databases">
        <title>Whole-genome analyses of novel actinobacteria.</title>
        <authorList>
            <person name="Sahin N."/>
        </authorList>
    </citation>
    <scope>NUCLEOTIDE SEQUENCE [LARGE SCALE GENOMIC DNA]</scope>
    <source>
        <strain evidence="4 5">A7024</strain>
    </source>
</reference>
<organism evidence="4 5">
    <name type="scientific">Streptomyces coryli</name>
    <dbReference type="NCBI Taxonomy" id="1128680"/>
    <lineage>
        <taxon>Bacteria</taxon>
        <taxon>Bacillati</taxon>
        <taxon>Actinomycetota</taxon>
        <taxon>Actinomycetes</taxon>
        <taxon>Kitasatosporales</taxon>
        <taxon>Streptomycetaceae</taxon>
        <taxon>Streptomyces</taxon>
    </lineage>
</organism>
<dbReference type="Pfam" id="PF16586">
    <property type="entry name" value="DUF5060"/>
    <property type="match status" value="1"/>
</dbReference>
<name>A0A6G4U7N7_9ACTN</name>
<dbReference type="SUPFAM" id="SSF51445">
    <property type="entry name" value="(Trans)glycosidases"/>
    <property type="match status" value="1"/>
</dbReference>
<dbReference type="Proteomes" id="UP000481583">
    <property type="component" value="Unassembled WGS sequence"/>
</dbReference>
<feature type="domain" description="DUF5060" evidence="2">
    <location>
        <begin position="10"/>
        <end position="75"/>
    </location>
</feature>
<dbReference type="Gene3D" id="3.20.20.80">
    <property type="entry name" value="Glycosidases"/>
    <property type="match status" value="1"/>
</dbReference>
<evidence type="ECO:0000313" key="4">
    <source>
        <dbReference type="EMBL" id="NGN67726.1"/>
    </source>
</evidence>
<dbReference type="InterPro" id="IPR017853">
    <property type="entry name" value="GH"/>
</dbReference>
<dbReference type="Gene3D" id="2.60.40.10">
    <property type="entry name" value="Immunoglobulins"/>
    <property type="match status" value="1"/>
</dbReference>
<accession>A0A6G4U7N7</accession>
<dbReference type="InterPro" id="IPR032260">
    <property type="entry name" value="DUF5060"/>
</dbReference>
<dbReference type="InterPro" id="IPR025277">
    <property type="entry name" value="Apiosidase-like_cat_dom"/>
</dbReference>
<feature type="domain" description="DUF5605" evidence="3">
    <location>
        <begin position="406"/>
        <end position="477"/>
    </location>
</feature>
<dbReference type="Gene3D" id="2.60.40.3950">
    <property type="match status" value="1"/>
</dbReference>
<dbReference type="Pfam" id="PF13204">
    <property type="entry name" value="Apiosidase"/>
    <property type="match status" value="1"/>
</dbReference>
<dbReference type="GO" id="GO:0005975">
    <property type="term" value="P:carbohydrate metabolic process"/>
    <property type="evidence" value="ECO:0007669"/>
    <property type="project" value="UniProtKB-ARBA"/>
</dbReference>
<dbReference type="EMBL" id="JAAKZV010000159">
    <property type="protein sequence ID" value="NGN67726.1"/>
    <property type="molecule type" value="Genomic_DNA"/>
</dbReference>
<comment type="caution">
    <text evidence="4">The sequence shown here is derived from an EMBL/GenBank/DDBJ whole genome shotgun (WGS) entry which is preliminary data.</text>
</comment>
<dbReference type="PANTHER" id="PTHR37836">
    <property type="entry name" value="LMO1036 PROTEIN"/>
    <property type="match status" value="1"/>
</dbReference>
<evidence type="ECO:0000313" key="5">
    <source>
        <dbReference type="Proteomes" id="UP000481583"/>
    </source>
</evidence>
<feature type="domain" description="Apiosidase-like catalytic" evidence="1">
    <location>
        <begin position="106"/>
        <end position="359"/>
    </location>
</feature>
<evidence type="ECO:0000259" key="1">
    <source>
        <dbReference type="Pfam" id="PF13204"/>
    </source>
</evidence>
<evidence type="ECO:0000259" key="2">
    <source>
        <dbReference type="Pfam" id="PF16586"/>
    </source>
</evidence>
<dbReference type="InterPro" id="IPR013783">
    <property type="entry name" value="Ig-like_fold"/>
</dbReference>
<proteinExistence type="predicted"/>
<gene>
    <name evidence="4" type="ORF">G5C51_27980</name>
</gene>
<dbReference type="Pfam" id="PF18310">
    <property type="entry name" value="DUF5605"/>
    <property type="match status" value="1"/>
</dbReference>
<dbReference type="InterPro" id="IPR041239">
    <property type="entry name" value="DUF5605"/>
</dbReference>
<protein>
    <submittedName>
        <fullName evidence="4">DUF5060 domain-containing protein</fullName>
    </submittedName>
</protein>
<evidence type="ECO:0000259" key="3">
    <source>
        <dbReference type="Pfam" id="PF18310"/>
    </source>
</evidence>
<dbReference type="PANTHER" id="PTHR37836:SF2">
    <property type="entry name" value="DUF4038 DOMAIN-CONTAINING PROTEIN"/>
    <property type="match status" value="1"/>
</dbReference>